<sequence length="250" mass="26390">MANVEERLQQLETQVDGVARLASATAKGTGKDWAGRVVVCFGTGAFKESILDCLRQWETGAEAARLAKAEGGAASGAAGTGNEGGRPPPLKMQLFTKVVEQLVRQGVGEPVASTLRHTPQTAVESAYCKNPEATDERPVIFTISFKGNIEGLAARGALDSQTVRDAIAKRGGQFPQLGLRPGRYLPGVLRREVLSSLGYTETEIQDYFKGKGGKGAGGKGKGDGPGAAGKREAGQRLSVAMQREHKQRKA</sequence>
<evidence type="ECO:0000313" key="3">
    <source>
        <dbReference type="Proteomes" id="UP000604046"/>
    </source>
</evidence>
<protein>
    <submittedName>
        <fullName evidence="2">Uncharacterized protein</fullName>
    </submittedName>
</protein>
<evidence type="ECO:0000313" key="2">
    <source>
        <dbReference type="EMBL" id="CAE7594526.1"/>
    </source>
</evidence>
<proteinExistence type="predicted"/>
<organism evidence="2 3">
    <name type="scientific">Symbiodinium natans</name>
    <dbReference type="NCBI Taxonomy" id="878477"/>
    <lineage>
        <taxon>Eukaryota</taxon>
        <taxon>Sar</taxon>
        <taxon>Alveolata</taxon>
        <taxon>Dinophyceae</taxon>
        <taxon>Suessiales</taxon>
        <taxon>Symbiodiniaceae</taxon>
        <taxon>Symbiodinium</taxon>
    </lineage>
</organism>
<name>A0A812UT78_9DINO</name>
<dbReference type="Proteomes" id="UP000604046">
    <property type="component" value="Unassembled WGS sequence"/>
</dbReference>
<comment type="caution">
    <text evidence="2">The sequence shown here is derived from an EMBL/GenBank/DDBJ whole genome shotgun (WGS) entry which is preliminary data.</text>
</comment>
<feature type="region of interest" description="Disordered" evidence="1">
    <location>
        <begin position="209"/>
        <end position="250"/>
    </location>
</feature>
<reference evidence="2" key="1">
    <citation type="submission" date="2021-02" db="EMBL/GenBank/DDBJ databases">
        <authorList>
            <person name="Dougan E. K."/>
            <person name="Rhodes N."/>
            <person name="Thang M."/>
            <person name="Chan C."/>
        </authorList>
    </citation>
    <scope>NUCLEOTIDE SEQUENCE</scope>
</reference>
<gene>
    <name evidence="2" type="ORF">SNAT2548_LOCUS33841</name>
</gene>
<feature type="compositionally biased region" description="Gly residues" evidence="1">
    <location>
        <begin position="213"/>
        <end position="227"/>
    </location>
</feature>
<keyword evidence="3" id="KW-1185">Reference proteome</keyword>
<dbReference type="EMBL" id="CAJNDS010002779">
    <property type="protein sequence ID" value="CAE7594526.1"/>
    <property type="molecule type" value="Genomic_DNA"/>
</dbReference>
<dbReference type="AlphaFoldDB" id="A0A812UT78"/>
<evidence type="ECO:0000256" key="1">
    <source>
        <dbReference type="SAM" id="MobiDB-lite"/>
    </source>
</evidence>
<accession>A0A812UT78</accession>